<name>A0A3Q0SL20_AMPCI</name>
<dbReference type="PANTHER" id="PTHR17384:SF7">
    <property type="entry name" value="P-SELECTIN GLYCOPROTEIN LIGAND 1"/>
    <property type="match status" value="1"/>
</dbReference>
<dbReference type="GeneTree" id="ENSGT00940000170719"/>
<keyword evidence="2" id="KW-0472">Membrane</keyword>
<keyword evidence="2" id="KW-1133">Transmembrane helix</keyword>
<evidence type="ECO:0000256" key="2">
    <source>
        <dbReference type="SAM" id="Phobius"/>
    </source>
</evidence>
<dbReference type="Ensembl" id="ENSACIT00000021527.1">
    <property type="protein sequence ID" value="ENSACIP00000020980.1"/>
    <property type="gene ID" value="ENSACIG00000016302.1"/>
</dbReference>
<dbReference type="STRING" id="61819.ENSACIP00000020980"/>
<sequence length="287" mass="30505">PVMRPKTATHTQDHSHQQSTAASTNTAAPATTSATFSSTVTVSSPQPTSIAESEMTSASSSSFSSEKSTADPGIQNLGSTSGSTTSTVTEEPISEMTHGSTSLPPTTAETLKTPTEISSTAQPITASSIPISTSLFSDTTESNATSISTESPNSTTAAGILIPPTKSHNEDLKTTPSTEVQPCSTQTIVKHCLIIIAFLAVLTTIFIFSTIVLCVKLSVRKHRRKPQKETEMMCISALLPERSYNYTRQHNPVPNGVLVIPRVEDSDDEVGDNLTLSSFLPENDRYV</sequence>
<feature type="compositionally biased region" description="Low complexity" evidence="1">
    <location>
        <begin position="78"/>
        <end position="87"/>
    </location>
</feature>
<dbReference type="InterPro" id="IPR008608">
    <property type="entry name" value="Ectropic_vir_integratn_site_2A"/>
</dbReference>
<dbReference type="InterPro" id="IPR026195">
    <property type="entry name" value="PSGL-1"/>
</dbReference>
<dbReference type="GO" id="GO:0005886">
    <property type="term" value="C:plasma membrane"/>
    <property type="evidence" value="ECO:0007669"/>
    <property type="project" value="TreeGrafter"/>
</dbReference>
<feature type="transmembrane region" description="Helical" evidence="2">
    <location>
        <begin position="193"/>
        <end position="215"/>
    </location>
</feature>
<evidence type="ECO:0000313" key="4">
    <source>
        <dbReference type="Proteomes" id="UP000261340"/>
    </source>
</evidence>
<feature type="compositionally biased region" description="Polar residues" evidence="1">
    <location>
        <begin position="143"/>
        <end position="157"/>
    </location>
</feature>
<evidence type="ECO:0008006" key="5">
    <source>
        <dbReference type="Google" id="ProtNLM"/>
    </source>
</evidence>
<feature type="region of interest" description="Disordered" evidence="1">
    <location>
        <begin position="143"/>
        <end position="178"/>
    </location>
</feature>
<evidence type="ECO:0000313" key="3">
    <source>
        <dbReference type="Ensembl" id="ENSACIP00000020980.1"/>
    </source>
</evidence>
<accession>A0A3Q0SL20</accession>
<dbReference type="PANTHER" id="PTHR17384">
    <property type="entry name" value="P-SELECTIN GLYCOPROTEIN LIGAND-1"/>
    <property type="match status" value="1"/>
</dbReference>
<feature type="compositionally biased region" description="Polar residues" evidence="1">
    <location>
        <begin position="97"/>
        <end position="122"/>
    </location>
</feature>
<keyword evidence="4" id="KW-1185">Reference proteome</keyword>
<organism evidence="3 4">
    <name type="scientific">Amphilophus citrinellus</name>
    <name type="common">Midas cichlid</name>
    <name type="synonym">Cichlasoma citrinellum</name>
    <dbReference type="NCBI Taxonomy" id="61819"/>
    <lineage>
        <taxon>Eukaryota</taxon>
        <taxon>Metazoa</taxon>
        <taxon>Chordata</taxon>
        <taxon>Craniata</taxon>
        <taxon>Vertebrata</taxon>
        <taxon>Euteleostomi</taxon>
        <taxon>Actinopterygii</taxon>
        <taxon>Neopterygii</taxon>
        <taxon>Teleostei</taxon>
        <taxon>Neoteleostei</taxon>
        <taxon>Acanthomorphata</taxon>
        <taxon>Ovalentaria</taxon>
        <taxon>Cichlomorphae</taxon>
        <taxon>Cichliformes</taxon>
        <taxon>Cichlidae</taxon>
        <taxon>New World cichlids</taxon>
        <taxon>Cichlasomatinae</taxon>
        <taxon>Heroini</taxon>
        <taxon>Amphilophus</taxon>
    </lineage>
</organism>
<dbReference type="Proteomes" id="UP000261340">
    <property type="component" value="Unplaced"/>
</dbReference>
<dbReference type="AlphaFoldDB" id="A0A3Q0SL20"/>
<reference evidence="3" key="2">
    <citation type="submission" date="2025-09" db="UniProtKB">
        <authorList>
            <consortium name="Ensembl"/>
        </authorList>
    </citation>
    <scope>IDENTIFICATION</scope>
</reference>
<feature type="compositionally biased region" description="Low complexity" evidence="1">
    <location>
        <begin position="17"/>
        <end position="67"/>
    </location>
</feature>
<feature type="region of interest" description="Disordered" evidence="1">
    <location>
        <begin position="1"/>
        <end position="122"/>
    </location>
</feature>
<dbReference type="GO" id="GO:0050901">
    <property type="term" value="P:leukocyte tethering or rolling"/>
    <property type="evidence" value="ECO:0007669"/>
    <property type="project" value="TreeGrafter"/>
</dbReference>
<reference evidence="3" key="1">
    <citation type="submission" date="2025-08" db="UniProtKB">
        <authorList>
            <consortium name="Ensembl"/>
        </authorList>
    </citation>
    <scope>IDENTIFICATION</scope>
</reference>
<dbReference type="OMA" id="NHMYPVR"/>
<protein>
    <recommendedName>
        <fullName evidence="5">P-selectin glycoprotein ligand 1</fullName>
    </recommendedName>
</protein>
<keyword evidence="2" id="KW-0812">Transmembrane</keyword>
<dbReference type="Pfam" id="PF05399">
    <property type="entry name" value="EVI2A"/>
    <property type="match status" value="1"/>
</dbReference>
<proteinExistence type="predicted"/>
<evidence type="ECO:0000256" key="1">
    <source>
        <dbReference type="SAM" id="MobiDB-lite"/>
    </source>
</evidence>